<evidence type="ECO:0000313" key="1">
    <source>
        <dbReference type="EMBL" id="KAA1152095.1"/>
    </source>
</evidence>
<dbReference type="SUPFAM" id="SSF52540">
    <property type="entry name" value="P-loop containing nucleoside triphosphate hydrolases"/>
    <property type="match status" value="1"/>
</dbReference>
<comment type="caution">
    <text evidence="1">The sequence shown here is derived from an EMBL/GenBank/DDBJ whole genome shotgun (WGS) entry which is preliminary data.</text>
</comment>
<dbReference type="InterPro" id="IPR027417">
    <property type="entry name" value="P-loop_NTPase"/>
</dbReference>
<protein>
    <recommendedName>
        <fullName evidence="3">NACHT domain-containing protein</fullName>
    </recommendedName>
</protein>
<sequence>MTVKPNSSNILEIPRAKKKGGGAAVGGGINFQANVTTIVGIHILCGVALNWLEGLCTDKPVAVWAESEGPGDDLRIELEDNTNIEVQAKKGLRKGIKLWDALYPMAEAIHNNDLSYGVLAIASDSSKTIRENLAKDIELLGQGRTDSLTQIGKDWANQLKKKNIPVQKVSRCIRIKVFHTFTADNISISWAKELLRSVCAKNEDIDSAWDYLYRKAVILIENRGRWTLQDLVRLFQSSNIAIREDNFPASVFERYSKWMIDSNDHFFITGIKHKIPLTDLLPMSLEKSVRTNLLLDDAQSALDHYFKRTERKSYGEEFSAISTARFKMHVVVIAGPGLGKSTMIKQLAYQYAQDGFLVLKVVLKTIAVEMKRGASFSELLLKHGLDGSPISPDQIKNVTRHNWVILADGLDECGNMNEDVAVQIHKFSLGNPYVRIVVTTRPIGYDTAVLSDWVHYCLLPPKKEEGESNLKKLVYAVVKAEVSHPSTHDHSNYQLDRSSPRDDILISPQLLGMSASLIYQRRELPRTRLELYTKLFEQFELHPIDSAQENADLYSMVINIIGWELLITPLMPLNELIDSIAKKLVPMMGKKSLELKSDIRLAIAHWERVGLIEKVFHDGIAFLTFIHKTFCEFAASRFLVNFPEYLLGDMVDDPEKQEVINFAVRHGLADNLIELYLSRHTNGHRKQLQPALALLGNQGICVSDKLAQELVRQSFKVIDNETSDKFSIGIALSDVGSKASHFVETIAISKITSANPAIKLIAWAIHLKCNPTNYEASTLSVLLTELIKTVKPSDIYDIVKKRDRSDLELLQIIALEVLKIQPKESAKSYAEQLTKNDLFKSWKFRIQIDSVLWSKKIDFLEAQTSKSQKYKNFLPYLPIQPRSLRGPNYIKAIKAIAQALINENTKVCIEKKSSRILLNFSGFIEASGFIEITGCDLMCLPESHGKSSLQSILKVVASLMSVDRQALEEDAIELLNRIDSGQYDSMHSIYKDFPAIDIDSPNWKEVSLLSVNIDEIIQGFFHPSSWINYLAMNICVHHPMSLEQLEDILQKTEGYSMRCIVGLVEWHYPKEAIKVLLKRIEGGFSADISAIFDFLTSQKYFASAQTINTTLKYLHSSDSATAQSAADFLSFCNTQGIVVGEDKVVKAIAHWGEFDDFERDINSLKRLLDTEE</sequence>
<keyword evidence="2" id="KW-1185">Reference proteome</keyword>
<dbReference type="Gene3D" id="3.40.50.300">
    <property type="entry name" value="P-loop containing nucleotide triphosphate hydrolases"/>
    <property type="match status" value="1"/>
</dbReference>
<evidence type="ECO:0008006" key="3">
    <source>
        <dbReference type="Google" id="ProtNLM"/>
    </source>
</evidence>
<evidence type="ECO:0000313" key="2">
    <source>
        <dbReference type="Proteomes" id="UP000322915"/>
    </source>
</evidence>
<name>A0ABQ6RF13_9GAMM</name>
<dbReference type="Proteomes" id="UP000322915">
    <property type="component" value="Unassembled WGS sequence"/>
</dbReference>
<gene>
    <name evidence="1" type="ORF">EU509_14965</name>
</gene>
<organism evidence="1 2">
    <name type="scientific">Pseudoalteromonas fuliginea</name>
    <dbReference type="NCBI Taxonomy" id="1872678"/>
    <lineage>
        <taxon>Bacteria</taxon>
        <taxon>Pseudomonadati</taxon>
        <taxon>Pseudomonadota</taxon>
        <taxon>Gammaproteobacteria</taxon>
        <taxon>Alteromonadales</taxon>
        <taxon>Pseudoalteromonadaceae</taxon>
        <taxon>Pseudoalteromonas</taxon>
    </lineage>
</organism>
<proteinExistence type="predicted"/>
<accession>A0ABQ6RF13</accession>
<reference evidence="1 2" key="1">
    <citation type="submission" date="2019-01" db="EMBL/GenBank/DDBJ databases">
        <title>Genome sequences of marine Pseudoalteromonas species.</title>
        <authorList>
            <person name="Boraston A.B."/>
            <person name="Hehemann J.-H."/>
            <person name="Vickers C.J."/>
            <person name="Salama-Alber O."/>
            <person name="Abe K."/>
            <person name="Hettle A.J."/>
        </authorList>
    </citation>
    <scope>NUCLEOTIDE SEQUENCE [LARGE SCALE GENOMIC DNA]</scope>
    <source>
        <strain evidence="1 2">PS47</strain>
    </source>
</reference>
<dbReference type="RefSeq" id="WP_149606426.1">
    <property type="nucleotide sequence ID" value="NZ_SEUJ01000075.1"/>
</dbReference>
<dbReference type="EMBL" id="SEUJ01000075">
    <property type="protein sequence ID" value="KAA1152095.1"/>
    <property type="molecule type" value="Genomic_DNA"/>
</dbReference>